<feature type="active site" description="Charge relay system" evidence="6">
    <location>
        <position position="165"/>
    </location>
</feature>
<dbReference type="CDD" id="cd07489">
    <property type="entry name" value="Peptidases_S8_5"/>
    <property type="match status" value="1"/>
</dbReference>
<dbReference type="PRINTS" id="PR00723">
    <property type="entry name" value="SUBTILISIN"/>
</dbReference>
<sequence length="919" mass="98737">MIKPNLIAGSLLLLAAQAIAITSQFIPKRYIVEIEENHALFARDESPAHIHKRMHNYLEARGLRYETRHEYGSPGVLVGLSLTIKDESDLHKLHSIPGVKAVHPLRMLQIPDPAQASSSIAKREAYAAYDPKNAPFTDTLHAITGVDKLHAKGITGKGIKIGIIDTGVDYNHPALGNGYGEGHKIIGGHDFVGDLEDLTLPLEPDNDPMDCQGHGTHVTGIIGASPGIAPFNLTGVAYDAEISVYKVAGCGRNTDPDATVAALIKADQEGNDVINLSLGGPSGWTGDFQSVVASRIAGKGRIVTISAGNEGLDGAWYASRPGTGEDVISVASVDTPRFPLQVVDVGGDTPHDPIPYFDPLPLTNISDKALPIYAFTNDTMEFGCATLTDAVPNLENHVVVTRTGSCAVSDLMENLSTKGAKIVFLYSGTPLFSSIRQTVGDFPVPVSKIPREAGEWLTKQFFETKEVTITFPKGGRLVNYEQQTGGLVATTSTYGPSFDLRFKPSVGAHGGEVLSTYPLAKGGYIVIPGTSMAAPYLAGCAALYLQVRGNNADIARQARNFFESTSVMVPESHEENSMLQSVTSQGAGLVNAYAAAYTETYVWPGELLLNDTRHFRGTQNFTVKNLGSKEKKYDVTHIPAGTAITIQPGSIQAARGPVNLTDSYAEVELSSASFTLAPHESKIITVKFTPPQGLDNKTLPVYSGFIQVEAQGDGEEEKVHVSYMGVAGSLFDQKVLDDTDDVQKGLNFPAIVIDQQEDGKLIAQKKATTFEFEGNETFPQLGVRLAFGSPQFDIEFVDASVDLNKVIGSKIPVVGSLFNNQTGMPRNILASPNTGFFPFSLNNNVAFRNGTLVPDGTYKILVRALRVTGNRDNLNDWDMWLSPAMTFKFNETARAAFASDSDDKNVDTPGTRSAGSLLL</sequence>
<dbReference type="Gene3D" id="3.50.30.30">
    <property type="match status" value="1"/>
</dbReference>
<dbReference type="SUPFAM" id="SSF52743">
    <property type="entry name" value="Subtilisin-like"/>
    <property type="match status" value="1"/>
</dbReference>
<evidence type="ECO:0000256" key="7">
    <source>
        <dbReference type="SAM" id="MobiDB-lite"/>
    </source>
</evidence>
<dbReference type="InterPro" id="IPR050131">
    <property type="entry name" value="Peptidase_S8_subtilisin-like"/>
</dbReference>
<evidence type="ECO:0000259" key="9">
    <source>
        <dbReference type="Pfam" id="PF00082"/>
    </source>
</evidence>
<evidence type="ECO:0000256" key="4">
    <source>
        <dbReference type="ARBA" id="ARBA00022801"/>
    </source>
</evidence>
<dbReference type="Gene3D" id="2.60.40.10">
    <property type="entry name" value="Immunoglobulins"/>
    <property type="match status" value="1"/>
</dbReference>
<reference evidence="11 12" key="1">
    <citation type="submission" date="2024-05" db="EMBL/GenBank/DDBJ databases">
        <title>A draft genome resource for the thread blight pathogen Marasmius tenuissimus strain MS-2.</title>
        <authorList>
            <person name="Yulfo-Soto G.E."/>
            <person name="Baruah I.K."/>
            <person name="Amoako-Attah I."/>
            <person name="Bukari Y."/>
            <person name="Meinhardt L.W."/>
            <person name="Bailey B.A."/>
            <person name="Cohen S.P."/>
        </authorList>
    </citation>
    <scope>NUCLEOTIDE SEQUENCE [LARGE SCALE GENOMIC DNA]</scope>
    <source>
        <strain evidence="11 12">MS-2</strain>
    </source>
</reference>
<name>A0ABR2ZAW5_9AGAR</name>
<dbReference type="InterPro" id="IPR013783">
    <property type="entry name" value="Ig-like_fold"/>
</dbReference>
<dbReference type="PROSITE" id="PS00136">
    <property type="entry name" value="SUBTILASE_ASP"/>
    <property type="match status" value="1"/>
</dbReference>
<feature type="signal peptide" evidence="8">
    <location>
        <begin position="1"/>
        <end position="20"/>
    </location>
</feature>
<dbReference type="InterPro" id="IPR022398">
    <property type="entry name" value="Peptidase_S8_His-AS"/>
</dbReference>
<dbReference type="PROSITE" id="PS00137">
    <property type="entry name" value="SUBTILASE_HIS"/>
    <property type="match status" value="1"/>
</dbReference>
<keyword evidence="5 6" id="KW-0720">Serine protease</keyword>
<evidence type="ECO:0000313" key="12">
    <source>
        <dbReference type="Proteomes" id="UP001437256"/>
    </source>
</evidence>
<evidence type="ECO:0000256" key="3">
    <source>
        <dbReference type="ARBA" id="ARBA00022729"/>
    </source>
</evidence>
<dbReference type="InterPro" id="IPR000209">
    <property type="entry name" value="Peptidase_S8/S53_dom"/>
</dbReference>
<dbReference type="PANTHER" id="PTHR43806">
    <property type="entry name" value="PEPTIDASE S8"/>
    <property type="match status" value="1"/>
</dbReference>
<evidence type="ECO:0000256" key="6">
    <source>
        <dbReference type="PROSITE-ProRule" id="PRU01240"/>
    </source>
</evidence>
<gene>
    <name evidence="11" type="ORF">AAF712_014946</name>
</gene>
<protein>
    <submittedName>
        <fullName evidence="11">Uncharacterized protein</fullName>
    </submittedName>
</protein>
<evidence type="ECO:0000256" key="1">
    <source>
        <dbReference type="ARBA" id="ARBA00011073"/>
    </source>
</evidence>
<dbReference type="EMBL" id="JBBXMP010000323">
    <property type="protein sequence ID" value="KAL0058384.1"/>
    <property type="molecule type" value="Genomic_DNA"/>
</dbReference>
<dbReference type="InterPro" id="IPR015500">
    <property type="entry name" value="Peptidase_S8_subtilisin-rel"/>
</dbReference>
<dbReference type="Pfam" id="PF06280">
    <property type="entry name" value="fn3_5"/>
    <property type="match status" value="1"/>
</dbReference>
<dbReference type="InterPro" id="IPR034187">
    <property type="entry name" value="Peptidases_S8_5"/>
</dbReference>
<feature type="region of interest" description="Disordered" evidence="7">
    <location>
        <begin position="900"/>
        <end position="919"/>
    </location>
</feature>
<comment type="similarity">
    <text evidence="1 6">Belongs to the peptidase S8 family.</text>
</comment>
<dbReference type="InterPro" id="IPR010435">
    <property type="entry name" value="C5a/SBT2-like_Fn3"/>
</dbReference>
<feature type="active site" description="Charge relay system" evidence="6">
    <location>
        <position position="214"/>
    </location>
</feature>
<feature type="active site" description="Charge relay system" evidence="6">
    <location>
        <position position="531"/>
    </location>
</feature>
<organism evidence="11 12">
    <name type="scientific">Marasmius tenuissimus</name>
    <dbReference type="NCBI Taxonomy" id="585030"/>
    <lineage>
        <taxon>Eukaryota</taxon>
        <taxon>Fungi</taxon>
        <taxon>Dikarya</taxon>
        <taxon>Basidiomycota</taxon>
        <taxon>Agaricomycotina</taxon>
        <taxon>Agaricomycetes</taxon>
        <taxon>Agaricomycetidae</taxon>
        <taxon>Agaricales</taxon>
        <taxon>Marasmiineae</taxon>
        <taxon>Marasmiaceae</taxon>
        <taxon>Marasmius</taxon>
    </lineage>
</organism>
<dbReference type="PROSITE" id="PS51892">
    <property type="entry name" value="SUBTILASE"/>
    <property type="match status" value="1"/>
</dbReference>
<feature type="chain" id="PRO_5046894372" evidence="8">
    <location>
        <begin position="21"/>
        <end position="919"/>
    </location>
</feature>
<keyword evidence="3 8" id="KW-0732">Signal</keyword>
<evidence type="ECO:0000256" key="2">
    <source>
        <dbReference type="ARBA" id="ARBA00022670"/>
    </source>
</evidence>
<keyword evidence="2 6" id="KW-0645">Protease</keyword>
<feature type="compositionally biased region" description="Polar residues" evidence="7">
    <location>
        <begin position="908"/>
        <end position="919"/>
    </location>
</feature>
<evidence type="ECO:0000259" key="10">
    <source>
        <dbReference type="Pfam" id="PF06280"/>
    </source>
</evidence>
<comment type="caution">
    <text evidence="11">The sequence shown here is derived from an EMBL/GenBank/DDBJ whole genome shotgun (WGS) entry which is preliminary data.</text>
</comment>
<accession>A0ABR2ZAW5</accession>
<proteinExistence type="inferred from homology"/>
<dbReference type="InterPro" id="IPR036852">
    <property type="entry name" value="Peptidase_S8/S53_dom_sf"/>
</dbReference>
<dbReference type="Gene3D" id="3.40.50.200">
    <property type="entry name" value="Peptidase S8/S53 domain"/>
    <property type="match status" value="2"/>
</dbReference>
<feature type="domain" description="Peptidase S8/S53" evidence="9">
    <location>
        <begin position="156"/>
        <end position="566"/>
    </location>
</feature>
<dbReference type="PANTHER" id="PTHR43806:SF66">
    <property type="entry name" value="SERIN ENDOPEPTIDASE"/>
    <property type="match status" value="1"/>
</dbReference>
<dbReference type="Proteomes" id="UP001437256">
    <property type="component" value="Unassembled WGS sequence"/>
</dbReference>
<keyword evidence="4 6" id="KW-0378">Hydrolase</keyword>
<feature type="domain" description="C5a peptidase/Subtilisin-like protease SBT2-like Fn3-like" evidence="10">
    <location>
        <begin position="609"/>
        <end position="724"/>
    </location>
</feature>
<dbReference type="Pfam" id="PF00082">
    <property type="entry name" value="Peptidase_S8"/>
    <property type="match status" value="1"/>
</dbReference>
<evidence type="ECO:0000256" key="5">
    <source>
        <dbReference type="ARBA" id="ARBA00022825"/>
    </source>
</evidence>
<keyword evidence="12" id="KW-1185">Reference proteome</keyword>
<dbReference type="InterPro" id="IPR023827">
    <property type="entry name" value="Peptidase_S8_Asp-AS"/>
</dbReference>
<evidence type="ECO:0000256" key="8">
    <source>
        <dbReference type="SAM" id="SignalP"/>
    </source>
</evidence>
<evidence type="ECO:0000313" key="11">
    <source>
        <dbReference type="EMBL" id="KAL0058384.1"/>
    </source>
</evidence>